<proteinExistence type="predicted"/>
<sequence>MPKATSRPLFPSSTTDFALPSSPSNVASTSAHTLDDTNPLLPRFRRSSLLAPKAGYLLEARHSPLISSFTIHSPPSRRGSHSATHSEDFESDKERMSMDGTPPTSGSSGNPTPPLMTSDNSDEDLINRHKLVKPPSTPPRKPASTSEPDSSRRGYDFMRHLSGPLRQPRILHLLTESKPEENEVRSEAAFQRLVTSCSDLPLQPRTPRSVTDRGRYPEEAGQDDLLEREDSPSDDEDDADALDYAFSNPNGSELINIPKHYTPASSVNGDDLGMSIAGSPSLGATAMDVDIPSGSPLLPSVLSTPINHWRYTPPPTTSAVRSNKRKFDDRFDPYPTASKRRAVSPSLSHLRDNHVGSPIGRSNPRLPISIPITIPNSAVSSTTSSPTISGSYPSFSRPVSMTSSPTLRASMGLASPILRPVPRSGMSLRRNEGDEKEIEGAGEAVNGLTLC</sequence>
<dbReference type="Proteomes" id="UP000308600">
    <property type="component" value="Unassembled WGS sequence"/>
</dbReference>
<protein>
    <submittedName>
        <fullName evidence="1">Uncharacterized protein</fullName>
    </submittedName>
</protein>
<organism evidence="1 2">
    <name type="scientific">Pluteus cervinus</name>
    <dbReference type="NCBI Taxonomy" id="181527"/>
    <lineage>
        <taxon>Eukaryota</taxon>
        <taxon>Fungi</taxon>
        <taxon>Dikarya</taxon>
        <taxon>Basidiomycota</taxon>
        <taxon>Agaricomycotina</taxon>
        <taxon>Agaricomycetes</taxon>
        <taxon>Agaricomycetidae</taxon>
        <taxon>Agaricales</taxon>
        <taxon>Pluteineae</taxon>
        <taxon>Pluteaceae</taxon>
        <taxon>Pluteus</taxon>
    </lineage>
</organism>
<evidence type="ECO:0000313" key="2">
    <source>
        <dbReference type="Proteomes" id="UP000308600"/>
    </source>
</evidence>
<accession>A0ACD3BHI3</accession>
<dbReference type="EMBL" id="ML208259">
    <property type="protein sequence ID" value="TFK77301.1"/>
    <property type="molecule type" value="Genomic_DNA"/>
</dbReference>
<keyword evidence="2" id="KW-1185">Reference proteome</keyword>
<reference evidence="1 2" key="1">
    <citation type="journal article" date="2019" name="Nat. Ecol. Evol.">
        <title>Megaphylogeny resolves global patterns of mushroom evolution.</title>
        <authorList>
            <person name="Varga T."/>
            <person name="Krizsan K."/>
            <person name="Foldi C."/>
            <person name="Dima B."/>
            <person name="Sanchez-Garcia M."/>
            <person name="Sanchez-Ramirez S."/>
            <person name="Szollosi G.J."/>
            <person name="Szarkandi J.G."/>
            <person name="Papp V."/>
            <person name="Albert L."/>
            <person name="Andreopoulos W."/>
            <person name="Angelini C."/>
            <person name="Antonin V."/>
            <person name="Barry K.W."/>
            <person name="Bougher N.L."/>
            <person name="Buchanan P."/>
            <person name="Buyck B."/>
            <person name="Bense V."/>
            <person name="Catcheside P."/>
            <person name="Chovatia M."/>
            <person name="Cooper J."/>
            <person name="Damon W."/>
            <person name="Desjardin D."/>
            <person name="Finy P."/>
            <person name="Geml J."/>
            <person name="Haridas S."/>
            <person name="Hughes K."/>
            <person name="Justo A."/>
            <person name="Karasinski D."/>
            <person name="Kautmanova I."/>
            <person name="Kiss B."/>
            <person name="Kocsube S."/>
            <person name="Kotiranta H."/>
            <person name="LaButti K.M."/>
            <person name="Lechner B.E."/>
            <person name="Liimatainen K."/>
            <person name="Lipzen A."/>
            <person name="Lukacs Z."/>
            <person name="Mihaltcheva S."/>
            <person name="Morgado L.N."/>
            <person name="Niskanen T."/>
            <person name="Noordeloos M.E."/>
            <person name="Ohm R.A."/>
            <person name="Ortiz-Santana B."/>
            <person name="Ovrebo C."/>
            <person name="Racz N."/>
            <person name="Riley R."/>
            <person name="Savchenko A."/>
            <person name="Shiryaev A."/>
            <person name="Soop K."/>
            <person name="Spirin V."/>
            <person name="Szebenyi C."/>
            <person name="Tomsovsky M."/>
            <person name="Tulloss R.E."/>
            <person name="Uehling J."/>
            <person name="Grigoriev I.V."/>
            <person name="Vagvolgyi C."/>
            <person name="Papp T."/>
            <person name="Martin F.M."/>
            <person name="Miettinen O."/>
            <person name="Hibbett D.S."/>
            <person name="Nagy L.G."/>
        </authorList>
    </citation>
    <scope>NUCLEOTIDE SEQUENCE [LARGE SCALE GENOMIC DNA]</scope>
    <source>
        <strain evidence="1 2">NL-1719</strain>
    </source>
</reference>
<gene>
    <name evidence="1" type="ORF">BDN72DRAFT_37717</name>
</gene>
<name>A0ACD3BHI3_9AGAR</name>
<evidence type="ECO:0000313" key="1">
    <source>
        <dbReference type="EMBL" id="TFK77301.1"/>
    </source>
</evidence>